<dbReference type="KEGG" id="bcai:K788_0003794"/>
<dbReference type="AlphaFoldDB" id="A0A0P0RBD2"/>
<reference evidence="2 3" key="1">
    <citation type="journal article" date="2014" name="Genome Announc.">
        <title>Draft Genome Sequence of the Haloacid-Degrading Burkholderia caribensis Strain MBA4.</title>
        <authorList>
            <person name="Pan Y."/>
            <person name="Kong K.F."/>
            <person name="Tsang J.S."/>
        </authorList>
    </citation>
    <scope>NUCLEOTIDE SEQUENCE [LARGE SCALE GENOMIC DNA]</scope>
    <source>
        <strain evidence="2 3">MBA4</strain>
    </source>
</reference>
<dbReference type="Proteomes" id="UP000019146">
    <property type="component" value="Chromosome 1"/>
</dbReference>
<feature type="region of interest" description="Disordered" evidence="1">
    <location>
        <begin position="1"/>
        <end position="68"/>
    </location>
</feature>
<feature type="compositionally biased region" description="Basic residues" evidence="1">
    <location>
        <begin position="21"/>
        <end position="34"/>
    </location>
</feature>
<organism evidence="2 3">
    <name type="scientific">Paraburkholderia caribensis MBA4</name>
    <dbReference type="NCBI Taxonomy" id="1323664"/>
    <lineage>
        <taxon>Bacteria</taxon>
        <taxon>Pseudomonadati</taxon>
        <taxon>Pseudomonadota</taxon>
        <taxon>Betaproteobacteria</taxon>
        <taxon>Burkholderiales</taxon>
        <taxon>Burkholderiaceae</taxon>
        <taxon>Paraburkholderia</taxon>
    </lineage>
</organism>
<gene>
    <name evidence="2" type="ORF">K788_0003794</name>
</gene>
<evidence type="ECO:0000256" key="1">
    <source>
        <dbReference type="SAM" id="MobiDB-lite"/>
    </source>
</evidence>
<evidence type="ECO:0000313" key="3">
    <source>
        <dbReference type="Proteomes" id="UP000019146"/>
    </source>
</evidence>
<sequence>MSVKIRSNQTLPRGARCPVAGRKRQRRNTKRHAAQRAPERANSPTRGRDNAAGCHANPVGKPRAPFEAHFSSDCHILRVGTVE</sequence>
<feature type="compositionally biased region" description="Polar residues" evidence="1">
    <location>
        <begin position="1"/>
        <end position="11"/>
    </location>
</feature>
<name>A0A0P0RBD2_9BURK</name>
<dbReference type="EMBL" id="CP012746">
    <property type="protein sequence ID" value="ALL65508.1"/>
    <property type="molecule type" value="Genomic_DNA"/>
</dbReference>
<accession>A0A0P0RBD2</accession>
<protein>
    <submittedName>
        <fullName evidence="2">Uncharacterized protein</fullName>
    </submittedName>
</protein>
<evidence type="ECO:0000313" key="2">
    <source>
        <dbReference type="EMBL" id="ALL65508.1"/>
    </source>
</evidence>
<proteinExistence type="predicted"/>